<evidence type="ECO:0000256" key="2">
    <source>
        <dbReference type="ARBA" id="ARBA00022801"/>
    </source>
</evidence>
<keyword evidence="2" id="KW-0378">Hydrolase</keyword>
<dbReference type="PROSITE" id="PS51845">
    <property type="entry name" value="PDEASE_I_2"/>
    <property type="match status" value="1"/>
</dbReference>
<proteinExistence type="predicted"/>
<evidence type="ECO:0000256" key="1">
    <source>
        <dbReference type="ARBA" id="ARBA00022723"/>
    </source>
</evidence>
<dbReference type="Proteomes" id="UP000266721">
    <property type="component" value="Unassembled WGS sequence"/>
</dbReference>
<dbReference type="GO" id="GO:0007165">
    <property type="term" value="P:signal transduction"/>
    <property type="evidence" value="ECO:0007669"/>
    <property type="project" value="InterPro"/>
</dbReference>
<dbReference type="SMR" id="A0A3R5UAY2"/>
<dbReference type="PANTHER" id="PTHR11347">
    <property type="entry name" value="CYCLIC NUCLEOTIDE PHOSPHODIESTERASE"/>
    <property type="match status" value="1"/>
</dbReference>
<evidence type="ECO:0000313" key="5">
    <source>
        <dbReference type="Proteomes" id="UP000266721"/>
    </source>
</evidence>
<dbReference type="AlphaFoldDB" id="A0A3R5UAY2"/>
<evidence type="ECO:0000259" key="3">
    <source>
        <dbReference type="PROSITE" id="PS51845"/>
    </source>
</evidence>
<dbReference type="InterPro" id="IPR036971">
    <property type="entry name" value="PDEase_catalytic_dom_sf"/>
</dbReference>
<sequence length="110" mass="13393">MFIALSDHNCQFYFQNTSVLENHHWRSCIALLQQSGVFNHFDKKTWEQVEWQLRSLILATDITRQQEFLSRFKKYLDDPNFDFKNNFEQRHFMLQIALKCADICNPCRDW</sequence>
<dbReference type="InterPro" id="IPR002073">
    <property type="entry name" value="PDEase_catalytic_dom"/>
</dbReference>
<protein>
    <submittedName>
        <fullName evidence="4">High 7a affinity camp-specific 3-cyclic phosphodiesterase</fullName>
    </submittedName>
</protein>
<accession>A0A3R5UAY2</accession>
<organism evidence="4 5">
    <name type="scientific">Mytilus galloprovincialis</name>
    <name type="common">Mediterranean mussel</name>
    <dbReference type="NCBI Taxonomy" id="29158"/>
    <lineage>
        <taxon>Eukaryota</taxon>
        <taxon>Metazoa</taxon>
        <taxon>Spiralia</taxon>
        <taxon>Lophotrochozoa</taxon>
        <taxon>Mollusca</taxon>
        <taxon>Bivalvia</taxon>
        <taxon>Autobranchia</taxon>
        <taxon>Pteriomorphia</taxon>
        <taxon>Mytilida</taxon>
        <taxon>Mytiloidea</taxon>
        <taxon>Mytilidae</taxon>
        <taxon>Mytilinae</taxon>
        <taxon>Mytilus</taxon>
    </lineage>
</organism>
<gene>
    <name evidence="4" type="ORF">AM593_10289</name>
</gene>
<feature type="non-terminal residue" evidence="4">
    <location>
        <position position="1"/>
    </location>
</feature>
<dbReference type="SUPFAM" id="SSF109604">
    <property type="entry name" value="HD-domain/PDEase-like"/>
    <property type="match status" value="1"/>
</dbReference>
<dbReference type="GO" id="GO:0046872">
    <property type="term" value="F:metal ion binding"/>
    <property type="evidence" value="ECO:0007669"/>
    <property type="project" value="UniProtKB-KW"/>
</dbReference>
<dbReference type="Gene3D" id="1.10.1300.10">
    <property type="entry name" value="3'5'-cyclic nucleotide phosphodiesterase, catalytic domain"/>
    <property type="match status" value="1"/>
</dbReference>
<evidence type="ECO:0000313" key="4">
    <source>
        <dbReference type="EMBL" id="OPL20186.1"/>
    </source>
</evidence>
<feature type="domain" description="PDEase" evidence="3">
    <location>
        <begin position="1"/>
        <end position="110"/>
    </location>
</feature>
<dbReference type="Pfam" id="PF00233">
    <property type="entry name" value="PDEase_I"/>
    <property type="match status" value="1"/>
</dbReference>
<feature type="non-terminal residue" evidence="4">
    <location>
        <position position="110"/>
    </location>
</feature>
<name>A0A3R5UAY2_MYTGA</name>
<keyword evidence="5" id="KW-1185">Reference proteome</keyword>
<keyword evidence="1" id="KW-0479">Metal-binding</keyword>
<dbReference type="GO" id="GO:0004114">
    <property type="term" value="F:3',5'-cyclic-nucleotide phosphodiesterase activity"/>
    <property type="evidence" value="ECO:0007669"/>
    <property type="project" value="InterPro"/>
</dbReference>
<reference evidence="4 5" key="1">
    <citation type="journal article" date="2016" name="PLoS ONE">
        <title>A First Insight into the Genome of the Filter-Feeder Mussel Mytilus galloprovincialis.</title>
        <authorList>
            <person name="Murgarella M."/>
            <person name="Puiu D."/>
            <person name="Novoa B."/>
            <person name="Figueras A."/>
            <person name="Posada D."/>
            <person name="Canchaya C."/>
        </authorList>
    </citation>
    <scope>NUCLEOTIDE SEQUENCE [LARGE SCALE GENOMIC DNA]</scope>
    <source>
        <tissue evidence="4">Muscle</tissue>
    </source>
</reference>
<dbReference type="EMBL" id="KV618390">
    <property type="protein sequence ID" value="OPL20186.1"/>
    <property type="molecule type" value="Genomic_DNA"/>
</dbReference>